<protein>
    <submittedName>
        <fullName evidence="2">Uncharacterized protein</fullName>
    </submittedName>
</protein>
<feature type="region of interest" description="Disordered" evidence="1">
    <location>
        <begin position="91"/>
        <end position="138"/>
    </location>
</feature>
<evidence type="ECO:0000313" key="3">
    <source>
        <dbReference type="Proteomes" id="UP000618795"/>
    </source>
</evidence>
<reference evidence="2" key="2">
    <citation type="submission" date="2020-09" db="EMBL/GenBank/DDBJ databases">
        <authorList>
            <person name="Sun Q."/>
            <person name="Ohkuma M."/>
        </authorList>
    </citation>
    <scope>NUCLEOTIDE SEQUENCE</scope>
    <source>
        <strain evidence="2">JCM 4369</strain>
    </source>
</reference>
<accession>A0A918IIC4</accession>
<evidence type="ECO:0000313" key="2">
    <source>
        <dbReference type="EMBL" id="GGV13390.1"/>
    </source>
</evidence>
<reference evidence="2" key="1">
    <citation type="journal article" date="2014" name="Int. J. Syst. Evol. Microbiol.">
        <title>Complete genome sequence of Corynebacterium casei LMG S-19264T (=DSM 44701T), isolated from a smear-ripened cheese.</title>
        <authorList>
            <consortium name="US DOE Joint Genome Institute (JGI-PGF)"/>
            <person name="Walter F."/>
            <person name="Albersmeier A."/>
            <person name="Kalinowski J."/>
            <person name="Ruckert C."/>
        </authorList>
    </citation>
    <scope>NUCLEOTIDE SEQUENCE</scope>
    <source>
        <strain evidence="2">JCM 4369</strain>
    </source>
</reference>
<keyword evidence="3" id="KW-1185">Reference proteome</keyword>
<organism evidence="2 3">
    <name type="scientific">Streptomyces filipinensis</name>
    <dbReference type="NCBI Taxonomy" id="66887"/>
    <lineage>
        <taxon>Bacteria</taxon>
        <taxon>Bacillati</taxon>
        <taxon>Actinomycetota</taxon>
        <taxon>Actinomycetes</taxon>
        <taxon>Kitasatosporales</taxon>
        <taxon>Streptomycetaceae</taxon>
        <taxon>Streptomyces</taxon>
    </lineage>
</organism>
<comment type="caution">
    <text evidence="2">The sequence shown here is derived from an EMBL/GenBank/DDBJ whole genome shotgun (WGS) entry which is preliminary data.</text>
</comment>
<evidence type="ECO:0000256" key="1">
    <source>
        <dbReference type="SAM" id="MobiDB-lite"/>
    </source>
</evidence>
<name>A0A918IIC4_9ACTN</name>
<gene>
    <name evidence="2" type="ORF">GCM10010260_60590</name>
</gene>
<sequence length="211" mass="22302">MQAAYAYLRAGGLQDKVGSQEAIALVIDAVEGRRDVREVADALKNGGLISQTAQRSGPQAADPKLPQVETIMITTAAVLWGRADRLQQQWFDRPLPARRPTRHSGRNGRSPRPNRPPRLRGSCSKGLSSTGGRAAGWPTLARMPPLLTHVLSTPTGTGAEGVIPPSGGPGCSPCCWWSSSTRGSTWPSPIRAATWASCPALLALVPADARA</sequence>
<dbReference type="AlphaFoldDB" id="A0A918IIC4"/>
<dbReference type="EMBL" id="BMTD01000015">
    <property type="protein sequence ID" value="GGV13390.1"/>
    <property type="molecule type" value="Genomic_DNA"/>
</dbReference>
<dbReference type="Proteomes" id="UP000618795">
    <property type="component" value="Unassembled WGS sequence"/>
</dbReference>
<proteinExistence type="predicted"/>